<dbReference type="KEGG" id="aten:116288965"/>
<evidence type="ECO:0000256" key="12">
    <source>
        <dbReference type="ARBA" id="ARBA00050632"/>
    </source>
</evidence>
<dbReference type="SUPFAM" id="SSF51445">
    <property type="entry name" value="(Trans)glycosidases"/>
    <property type="match status" value="1"/>
</dbReference>
<dbReference type="InterPro" id="IPR011013">
    <property type="entry name" value="Gal_mutarotase_sf_dom"/>
</dbReference>
<dbReference type="RefSeq" id="XP_031551690.1">
    <property type="nucleotide sequence ID" value="XM_031695830.1"/>
</dbReference>
<comment type="similarity">
    <text evidence="4 17">Belongs to the glycosyl hydrolase 31 family.</text>
</comment>
<dbReference type="InterPro" id="IPR048395">
    <property type="entry name" value="Glyco_hydro_31_C"/>
</dbReference>
<keyword evidence="9" id="KW-0325">Glycoprotein</keyword>
<gene>
    <name evidence="24" type="primary">LOC116288965</name>
</gene>
<evidence type="ECO:0000256" key="5">
    <source>
        <dbReference type="ARBA" id="ARBA00022729"/>
    </source>
</evidence>
<evidence type="ECO:0000313" key="24">
    <source>
        <dbReference type="RefSeq" id="XP_031551690.1"/>
    </source>
</evidence>
<dbReference type="Gene3D" id="2.60.40.1180">
    <property type="entry name" value="Golgi alpha-mannosidase II"/>
    <property type="match status" value="2"/>
</dbReference>
<dbReference type="InterPro" id="IPR025887">
    <property type="entry name" value="Glyco_hydro_31_N_dom"/>
</dbReference>
<dbReference type="GO" id="GO:0030246">
    <property type="term" value="F:carbohydrate binding"/>
    <property type="evidence" value="ECO:0007669"/>
    <property type="project" value="InterPro"/>
</dbReference>
<dbReference type="FunCoup" id="A0A6P8HGI2">
    <property type="interactions" value="2436"/>
</dbReference>
<dbReference type="EC" id="3.2.1.207" evidence="14"/>
<dbReference type="SUPFAM" id="SSF51011">
    <property type="entry name" value="Glycosyl hydrolase domain"/>
    <property type="match status" value="1"/>
</dbReference>
<dbReference type="GeneID" id="116288965"/>
<dbReference type="Pfam" id="PF21365">
    <property type="entry name" value="Glyco_hydro_31_3rd"/>
    <property type="match status" value="1"/>
</dbReference>
<evidence type="ECO:0000256" key="11">
    <source>
        <dbReference type="ARBA" id="ARBA00042895"/>
    </source>
</evidence>
<dbReference type="Gene3D" id="3.20.20.80">
    <property type="entry name" value="Glycosidases"/>
    <property type="match status" value="1"/>
</dbReference>
<keyword evidence="5" id="KW-0732">Signal</keyword>
<evidence type="ECO:0000256" key="14">
    <source>
        <dbReference type="ARBA" id="ARBA00067008"/>
    </source>
</evidence>
<evidence type="ECO:0000259" key="19">
    <source>
        <dbReference type="Pfam" id="PF01055"/>
    </source>
</evidence>
<feature type="region of interest" description="Disordered" evidence="18">
    <location>
        <begin position="1"/>
        <end position="93"/>
    </location>
</feature>
<comment type="catalytic activity">
    <reaction evidence="12">
        <text>N(4)-(alpha-D-Glc-(1-&gt;3)-alpha-D-Man-(1-&gt;2)-alpha-D-Man-(1-&gt;2)-alpha-D-Man-(1-&gt;3)-[alpha-D-Man-(1-&gt;2)-alpha-D-Man-(1-&gt;3)-[alpha-D-Man-(1-&gt;2)-alpha-D-Man-(1-&gt;6)]-alpha-D-Man-(1-&gt;6)]-beta-D-Man-(1-&gt;4)-beta-D-GlcNAc-(1-&gt;4)-beta-D-GlcNAc)-L-asparaginyl-[protein] + H2O = N(4)-(alpha-D-Man-(1-&gt;2)-alpha-D-Man-(1-&gt;2)-alpha-D-Man-(1-&gt;3)-[alpha-D-Man-(1-&gt;2)-alpha-D-Man-(1-&gt;3)-[alpha-D-Man-(1-&gt;2)-alpha-D-Man-(1-&gt;6)]-alpha-D-Man-(1-&gt;6)]-beta-D-Man-(1-&gt;4)-beta-D-GlcNAc-(1-&gt;4)-beta-D-GlcNAc)-L-asparaginyl-[protein] (N-glucan mannose isomer 9A1,2,3B1,2,3) + beta-D-glucose</text>
        <dbReference type="Rhea" id="RHEA:56000"/>
        <dbReference type="Rhea" id="RHEA-COMP:14356"/>
        <dbReference type="Rhea" id="RHEA-COMP:14357"/>
        <dbReference type="ChEBI" id="CHEBI:15377"/>
        <dbReference type="ChEBI" id="CHEBI:15903"/>
        <dbReference type="ChEBI" id="CHEBI:59080"/>
        <dbReference type="ChEBI" id="CHEBI:139493"/>
        <dbReference type="EC" id="3.2.1.207"/>
    </reaction>
</comment>
<dbReference type="Gene3D" id="2.60.40.1760">
    <property type="entry name" value="glycosyl hydrolase (family 31)"/>
    <property type="match status" value="1"/>
</dbReference>
<dbReference type="CDD" id="cd06603">
    <property type="entry name" value="GH31_GANC_GANAB_alpha"/>
    <property type="match status" value="1"/>
</dbReference>
<evidence type="ECO:0000256" key="18">
    <source>
        <dbReference type="SAM" id="MobiDB-lite"/>
    </source>
</evidence>
<dbReference type="AlphaFoldDB" id="A0A6P8HGI2"/>
<evidence type="ECO:0000256" key="17">
    <source>
        <dbReference type="RuleBase" id="RU361185"/>
    </source>
</evidence>
<dbReference type="SUPFAM" id="SSF74650">
    <property type="entry name" value="Galactose mutarotase-like"/>
    <property type="match status" value="1"/>
</dbReference>
<evidence type="ECO:0000256" key="4">
    <source>
        <dbReference type="ARBA" id="ARBA00007806"/>
    </source>
</evidence>
<evidence type="ECO:0000259" key="21">
    <source>
        <dbReference type="Pfam" id="PF17137"/>
    </source>
</evidence>
<feature type="domain" description="DUF5110" evidence="21">
    <location>
        <begin position="668"/>
        <end position="711"/>
    </location>
</feature>
<keyword evidence="23" id="KW-1185">Reference proteome</keyword>
<evidence type="ECO:0000256" key="2">
    <source>
        <dbReference type="ARBA" id="ARBA00004555"/>
    </source>
</evidence>
<evidence type="ECO:0000256" key="13">
    <source>
        <dbReference type="ARBA" id="ARBA00052396"/>
    </source>
</evidence>
<keyword evidence="10 17" id="KW-0326">Glycosidase</keyword>
<comment type="pathway">
    <text evidence="3">Glycan metabolism; N-glycan metabolism.</text>
</comment>
<dbReference type="Pfam" id="PF17137">
    <property type="entry name" value="DUF5110"/>
    <property type="match status" value="1"/>
</dbReference>
<reference evidence="24" key="1">
    <citation type="submission" date="2025-08" db="UniProtKB">
        <authorList>
            <consortium name="RefSeq"/>
        </authorList>
    </citation>
    <scope>IDENTIFICATION</scope>
    <source>
        <tissue evidence="24">Tentacle</tissue>
    </source>
</reference>
<dbReference type="PROSITE" id="PS00129">
    <property type="entry name" value="GLYCOSYL_HYDROL_F31_1"/>
    <property type="match status" value="1"/>
</dbReference>
<dbReference type="GO" id="GO:0106407">
    <property type="term" value="F:Glc2Man9GlcNAc2 oligosaccharide glucosidase activity"/>
    <property type="evidence" value="ECO:0007669"/>
    <property type="project" value="UniProtKB-EC"/>
</dbReference>
<dbReference type="GO" id="GO:0033919">
    <property type="term" value="F:glucan 1,3-alpha-glucosidase activity"/>
    <property type="evidence" value="ECO:0007669"/>
    <property type="project" value="UniProtKB-ARBA"/>
</dbReference>
<dbReference type="InterPro" id="IPR030458">
    <property type="entry name" value="Glyco_hydro_31_AS"/>
</dbReference>
<evidence type="ECO:0000256" key="9">
    <source>
        <dbReference type="ARBA" id="ARBA00023180"/>
    </source>
</evidence>
<keyword evidence="6 17" id="KW-0378">Hydrolase</keyword>
<dbReference type="InterPro" id="IPR013780">
    <property type="entry name" value="Glyco_hydro_b"/>
</dbReference>
<dbReference type="GO" id="GO:0005783">
    <property type="term" value="C:endoplasmic reticulum"/>
    <property type="evidence" value="ECO:0007669"/>
    <property type="project" value="UniProtKB-SubCell"/>
</dbReference>
<evidence type="ECO:0000256" key="1">
    <source>
        <dbReference type="ARBA" id="ARBA00004240"/>
    </source>
</evidence>
<comment type="subcellular location">
    <subcellularLocation>
        <location evidence="1">Endoplasmic reticulum</location>
    </subcellularLocation>
    <subcellularLocation>
        <location evidence="2">Golgi apparatus</location>
    </subcellularLocation>
</comment>
<keyword evidence="7" id="KW-0256">Endoplasmic reticulum</keyword>
<proteinExistence type="inferred from homology"/>
<dbReference type="FunFam" id="2.60.40.1760:FF:000002">
    <property type="entry name" value="neutral alpha-glucosidase AB isoform X1"/>
    <property type="match status" value="1"/>
</dbReference>
<dbReference type="FunFam" id="2.60.40.1180:FF:000023">
    <property type="entry name" value="neutral alpha-glucosidase AB isoform X2"/>
    <property type="match status" value="1"/>
</dbReference>
<evidence type="ECO:0000313" key="23">
    <source>
        <dbReference type="Proteomes" id="UP000515163"/>
    </source>
</evidence>
<evidence type="ECO:0000256" key="16">
    <source>
        <dbReference type="ARBA" id="ARBA00080367"/>
    </source>
</evidence>
<dbReference type="InterPro" id="IPR033403">
    <property type="entry name" value="DUF5110"/>
</dbReference>
<name>A0A6P8HGI2_ACTTE</name>
<dbReference type="GO" id="GO:0005794">
    <property type="term" value="C:Golgi apparatus"/>
    <property type="evidence" value="ECO:0007669"/>
    <property type="project" value="UniProtKB-SubCell"/>
</dbReference>
<dbReference type="InterPro" id="IPR017853">
    <property type="entry name" value="GH"/>
</dbReference>
<feature type="compositionally biased region" description="Basic and acidic residues" evidence="18">
    <location>
        <begin position="53"/>
        <end position="68"/>
    </location>
</feature>
<dbReference type="CDD" id="cd14752">
    <property type="entry name" value="GH31_N"/>
    <property type="match status" value="1"/>
</dbReference>
<feature type="domain" description="Glycoside hydrolase family 31 TIM barrel" evidence="19">
    <location>
        <begin position="226"/>
        <end position="553"/>
    </location>
</feature>
<feature type="domain" description="Glycoside hydrolase family 31 N-terminal" evidence="20">
    <location>
        <begin position="4"/>
        <end position="174"/>
    </location>
</feature>
<dbReference type="InterPro" id="IPR000322">
    <property type="entry name" value="Glyco_hydro_31_TIM"/>
</dbReference>
<evidence type="ECO:0000256" key="7">
    <source>
        <dbReference type="ARBA" id="ARBA00022824"/>
    </source>
</evidence>
<dbReference type="InParanoid" id="A0A6P8HGI2"/>
<evidence type="ECO:0000259" key="20">
    <source>
        <dbReference type="Pfam" id="PF13802"/>
    </source>
</evidence>
<organism evidence="23 24">
    <name type="scientific">Actinia tenebrosa</name>
    <name type="common">Australian red waratah sea anemone</name>
    <dbReference type="NCBI Taxonomy" id="6105"/>
    <lineage>
        <taxon>Eukaryota</taxon>
        <taxon>Metazoa</taxon>
        <taxon>Cnidaria</taxon>
        <taxon>Anthozoa</taxon>
        <taxon>Hexacorallia</taxon>
        <taxon>Actiniaria</taxon>
        <taxon>Actiniidae</taxon>
        <taxon>Actinia</taxon>
    </lineage>
</organism>
<dbReference type="GO" id="GO:0005975">
    <property type="term" value="P:carbohydrate metabolic process"/>
    <property type="evidence" value="ECO:0007669"/>
    <property type="project" value="InterPro"/>
</dbReference>
<dbReference type="FunFam" id="3.20.20.80:FF:000046">
    <property type="entry name" value="Glucosidase alpha, neutral C"/>
    <property type="match status" value="1"/>
</dbReference>
<protein>
    <recommendedName>
        <fullName evidence="15">Neutral alpha-glucosidase AB</fullName>
        <ecNumber evidence="14">3.2.1.207</ecNumber>
    </recommendedName>
    <alternativeName>
        <fullName evidence="16">Alpha-glucosidase 2</fullName>
    </alternativeName>
    <alternativeName>
        <fullName evidence="11">Glucosidase II subunit alpha</fullName>
    </alternativeName>
</protein>
<feature type="compositionally biased region" description="Basic and acidic residues" evidence="18">
    <location>
        <begin position="19"/>
        <end position="34"/>
    </location>
</feature>
<evidence type="ECO:0000256" key="3">
    <source>
        <dbReference type="ARBA" id="ARBA00004833"/>
    </source>
</evidence>
<dbReference type="PANTHER" id="PTHR22762:SF54">
    <property type="entry name" value="BCDNA.GH04962"/>
    <property type="match status" value="1"/>
</dbReference>
<evidence type="ECO:0000256" key="15">
    <source>
        <dbReference type="ARBA" id="ARBA00069533"/>
    </source>
</evidence>
<dbReference type="Proteomes" id="UP000515163">
    <property type="component" value="Unplaced"/>
</dbReference>
<dbReference type="PANTHER" id="PTHR22762">
    <property type="entry name" value="ALPHA-GLUCOSIDASE"/>
    <property type="match status" value="1"/>
</dbReference>
<dbReference type="OrthoDB" id="3237269at2759"/>
<keyword evidence="8" id="KW-0333">Golgi apparatus</keyword>
<comment type="catalytic activity">
    <reaction evidence="13">
        <text>N(4)-(alpha-D-Glc-(1-&gt;3)-alpha-D-Glc-(1-&gt;3)-alpha-D-Man-(1-&gt;2)-alpha-D-Man-(1-&gt;2)-alpha-D-Man-(1-&gt;3)-[alpha-D-Man-(1-&gt;2)-alpha-D-Man-(1-&gt;3)-[alpha-D-Man-(1-&gt;2)-alpha-D-Man-(1-&gt;6)]-alpha-D-Man-(1-&gt;6)]-beta-D-Man-(1-&gt;4)-beta-D-GlcNAc-(1-&gt;4)-beta-D-GlcNAc)-L-asparaginyl-[protein] + H2O = N(4)-(alpha-D-Glc-(1-&gt;3)-alpha-D-Man-(1-&gt;2)-alpha-D-Man-(1-&gt;2)-alpha-D-Man-(1-&gt;3)-[alpha-D-Man-(1-&gt;2)-alpha-D-Man-(1-&gt;3)-[alpha-D-Man-(1-&gt;2)-alpha-D-Man-(1-&gt;6)]-alpha-D-Man-(1-&gt;6)]-beta-D-Man-(1-&gt;4)-beta-D-GlcNAc-(1-&gt;4)-beta-D-GlcNAc)-L-asparaginyl-[protein] + beta-D-glucose</text>
        <dbReference type="Rhea" id="RHEA:55996"/>
        <dbReference type="Rhea" id="RHEA-COMP:14355"/>
        <dbReference type="Rhea" id="RHEA-COMP:14357"/>
        <dbReference type="ChEBI" id="CHEBI:15377"/>
        <dbReference type="ChEBI" id="CHEBI:15903"/>
        <dbReference type="ChEBI" id="CHEBI:59080"/>
        <dbReference type="ChEBI" id="CHEBI:59082"/>
        <dbReference type="EC" id="3.2.1.207"/>
    </reaction>
</comment>
<dbReference type="Pfam" id="PF01055">
    <property type="entry name" value="Glyco_hydro_31_2nd"/>
    <property type="match status" value="1"/>
</dbReference>
<feature type="compositionally biased region" description="Basic and acidic residues" evidence="18">
    <location>
        <begin position="78"/>
        <end position="88"/>
    </location>
</feature>
<dbReference type="FunFam" id="3.20.20.80:FF:000039">
    <property type="entry name" value="Glucosidase, alpha neutral C"/>
    <property type="match status" value="1"/>
</dbReference>
<evidence type="ECO:0000256" key="6">
    <source>
        <dbReference type="ARBA" id="ARBA00022801"/>
    </source>
</evidence>
<evidence type="ECO:0000256" key="10">
    <source>
        <dbReference type="ARBA" id="ARBA00023295"/>
    </source>
</evidence>
<accession>A0A6P8HGI2</accession>
<dbReference type="GO" id="GO:0006491">
    <property type="term" value="P:N-glycan processing"/>
    <property type="evidence" value="ECO:0007669"/>
    <property type="project" value="UniProtKB-ARBA"/>
</dbReference>
<sequence>MVANEVAVSVNSKGLMNFEHYREKATPKPDKEDNSEAQPPGSEEEATSDTPAEAEKKEEEEEEKKVEETKDEEGMWEENFKEHHDSKPRGPSSVGMDISFPGVEHVYGIPEHADSLALKNTIGSEPYRLYNLDVFEYELDSRMALYGSIPVMLAHSVSKTVGIFWMNAAETWVDISSSDARKAEEEVPQVETHWFSESGIIDVFVMLGPKPHDVFKQYATLTGPTALPPLFGISYQQCRWNYNDEEDVKNVDAGFDEHDIPYDVLWLDIEHTDGKKYMTWDSSKFPTPDVMQNKLAAKSRKMVTIVDPHIKRASGYRIHEEASRLGLYIKNKDGGEYENWCWPGTSSWIDFTNPEYRHWWADQFSLDNYKGSTNTLFIWNDMNEPSVFHGPEITMHKDAIHFENWEHRDVHNIYGMYLHMATGQGLMQRSGGRERPFVLSRAFFAGSQRYGPIWTGDNKAEWGHLKASIPMILSIGITGLPFCGADVGGFFGNPDTELLTRWYQAGAFQPFFRAHAHLDTKRREPWLFDDNTKRIIRESIRRRYALLPFWYTLFFHASNEGTPIVRPLWVEYPKDKSTFTIDDEYLIGTDMLVKPVTTAGQTTMDVYLPGKDEYWYHLDTLKIFRGGNSVTVEAPLDKIPVFQRGGSIFPRKQRIRRCSSLTHDDPYTLTLALDMKGEAEGDLYIDDGHTFAYKNGAFAYMKFSFKQGKLVANNVKPNTSFKTKAWIERIVILGISNSPKSIVLRSDGKETQLPFSHDSTTFVLNIKKPAVIADSEWAIAMYA</sequence>
<feature type="domain" description="Glycosyl hydrolase family 31 C-terminal" evidence="22">
    <location>
        <begin position="561"/>
        <end position="648"/>
    </location>
</feature>
<evidence type="ECO:0000259" key="22">
    <source>
        <dbReference type="Pfam" id="PF21365"/>
    </source>
</evidence>
<dbReference type="Pfam" id="PF13802">
    <property type="entry name" value="Gal_mutarotas_2"/>
    <property type="match status" value="1"/>
</dbReference>
<evidence type="ECO:0000256" key="8">
    <source>
        <dbReference type="ARBA" id="ARBA00023034"/>
    </source>
</evidence>